<dbReference type="InterPro" id="IPR033908">
    <property type="entry name" value="R2LOX"/>
</dbReference>
<comment type="similarity">
    <text evidence="3">Belongs to the ribonucleoside diphosphate reductase small chain family. R2-like ligand binding oxidase subfamily.</text>
</comment>
<evidence type="ECO:0000256" key="4">
    <source>
        <dbReference type="ARBA" id="ARBA00013559"/>
    </source>
</evidence>
<keyword evidence="7" id="KW-0408">Iron</keyword>
<dbReference type="OrthoDB" id="5489780at2"/>
<protein>
    <recommendedName>
        <fullName evidence="4">R2-like ligand binding oxidase</fullName>
    </recommendedName>
    <alternativeName>
        <fullName evidence="10">Ribonucleotide reductase R2 subunit homolog</fullName>
    </alternativeName>
    <alternativeName>
        <fullName evidence="9">Ribonucleotide reductase small subunit homolog</fullName>
    </alternativeName>
</protein>
<reference evidence="12 13" key="1">
    <citation type="submission" date="2018-05" db="EMBL/GenBank/DDBJ databases">
        <title>Rhodohalobacter halophilus gen. nov., sp. nov., a moderately halophilic member of the family Balneolaceae.</title>
        <authorList>
            <person name="Liu Z.-W."/>
        </authorList>
    </citation>
    <scope>NUCLEOTIDE SEQUENCE [LARGE SCALE GENOMIC DNA]</scope>
    <source>
        <strain evidence="12 13">8A47</strain>
    </source>
</reference>
<keyword evidence="13" id="KW-1185">Reference proteome</keyword>
<dbReference type="EMBL" id="QGGB01000008">
    <property type="protein sequence ID" value="PWN05960.1"/>
    <property type="molecule type" value="Genomic_DNA"/>
</dbReference>
<evidence type="ECO:0000256" key="2">
    <source>
        <dbReference type="ARBA" id="ARBA00001962"/>
    </source>
</evidence>
<keyword evidence="5" id="KW-0479">Metal-binding</keyword>
<evidence type="ECO:0000256" key="11">
    <source>
        <dbReference type="SAM" id="MobiDB-lite"/>
    </source>
</evidence>
<dbReference type="InterPro" id="IPR009078">
    <property type="entry name" value="Ferritin-like_SF"/>
</dbReference>
<evidence type="ECO:0000256" key="6">
    <source>
        <dbReference type="ARBA" id="ARBA00023002"/>
    </source>
</evidence>
<evidence type="ECO:0000313" key="13">
    <source>
        <dbReference type="Proteomes" id="UP000245533"/>
    </source>
</evidence>
<evidence type="ECO:0000256" key="8">
    <source>
        <dbReference type="ARBA" id="ARBA00023211"/>
    </source>
</evidence>
<dbReference type="Pfam" id="PF00268">
    <property type="entry name" value="Ribonuc_red_sm"/>
    <property type="match status" value="1"/>
</dbReference>
<dbReference type="CDD" id="cd07911">
    <property type="entry name" value="RNRR2_Rv0233_like"/>
    <property type="match status" value="1"/>
</dbReference>
<evidence type="ECO:0000256" key="1">
    <source>
        <dbReference type="ARBA" id="ARBA00001936"/>
    </source>
</evidence>
<dbReference type="InterPro" id="IPR012348">
    <property type="entry name" value="RNR-like"/>
</dbReference>
<dbReference type="GO" id="GO:0016491">
    <property type="term" value="F:oxidoreductase activity"/>
    <property type="evidence" value="ECO:0007669"/>
    <property type="project" value="UniProtKB-KW"/>
</dbReference>
<dbReference type="Gene3D" id="3.30.1050.10">
    <property type="entry name" value="SCP2 sterol-binding domain"/>
    <property type="match status" value="1"/>
</dbReference>
<dbReference type="GO" id="GO:0009263">
    <property type="term" value="P:deoxyribonucleotide biosynthetic process"/>
    <property type="evidence" value="ECO:0007669"/>
    <property type="project" value="InterPro"/>
</dbReference>
<comment type="cofactor">
    <cofactor evidence="2">
        <name>Fe cation</name>
        <dbReference type="ChEBI" id="CHEBI:24875"/>
    </cofactor>
</comment>
<dbReference type="RefSeq" id="WP_109647402.1">
    <property type="nucleotide sequence ID" value="NZ_QGGB01000008.1"/>
</dbReference>
<comment type="cofactor">
    <cofactor evidence="1">
        <name>Mn(2+)</name>
        <dbReference type="ChEBI" id="CHEBI:29035"/>
    </cofactor>
</comment>
<evidence type="ECO:0000256" key="9">
    <source>
        <dbReference type="ARBA" id="ARBA00031672"/>
    </source>
</evidence>
<name>A0A316TNH3_9BACT</name>
<gene>
    <name evidence="12" type="ORF">DDZ15_12320</name>
</gene>
<keyword evidence="8" id="KW-0464">Manganese</keyword>
<proteinExistence type="inferred from homology"/>
<dbReference type="NCBIfam" id="NF006202">
    <property type="entry name" value="PRK08326.1-5"/>
    <property type="match status" value="1"/>
</dbReference>
<evidence type="ECO:0000256" key="3">
    <source>
        <dbReference type="ARBA" id="ARBA00007873"/>
    </source>
</evidence>
<feature type="compositionally biased region" description="Polar residues" evidence="11">
    <location>
        <begin position="149"/>
        <end position="170"/>
    </location>
</feature>
<dbReference type="NCBIfam" id="NF006200">
    <property type="entry name" value="PRK08326.1-3"/>
    <property type="match status" value="1"/>
</dbReference>
<evidence type="ECO:0000256" key="7">
    <source>
        <dbReference type="ARBA" id="ARBA00023004"/>
    </source>
</evidence>
<dbReference type="Gene3D" id="1.10.620.20">
    <property type="entry name" value="Ribonucleotide Reductase, subunit A"/>
    <property type="match status" value="1"/>
</dbReference>
<dbReference type="SUPFAM" id="SSF47240">
    <property type="entry name" value="Ferritin-like"/>
    <property type="match status" value="1"/>
</dbReference>
<dbReference type="SUPFAM" id="SSF55718">
    <property type="entry name" value="SCP-like"/>
    <property type="match status" value="1"/>
</dbReference>
<evidence type="ECO:0000256" key="10">
    <source>
        <dbReference type="ARBA" id="ARBA00032636"/>
    </source>
</evidence>
<dbReference type="Proteomes" id="UP000245533">
    <property type="component" value="Unassembled WGS sequence"/>
</dbReference>
<dbReference type="AlphaFoldDB" id="A0A316TNH3"/>
<accession>A0A316TNH3</accession>
<dbReference type="InterPro" id="IPR036527">
    <property type="entry name" value="SCP2_sterol-bd_dom_sf"/>
</dbReference>
<feature type="region of interest" description="Disordered" evidence="11">
    <location>
        <begin position="149"/>
        <end position="176"/>
    </location>
</feature>
<sequence length="450" mass="51746">MNPFKEYFIKGQQNKDEGHLFSDSWLQEWRKSINKSESYSKQAAAWNIPLILLFKPLPDFFKSKNSVGIYLDLRSGTCTELRYAVSDDIETNCVVLSASEKSWLQLLQSGKNPTLFLLNGKLKLEKGSKTLLVSNAGAAKALLDAAPSNSGDQIPNVSEQESNIGNNRPTSEPHERFSTVTKGLDFESFPMKLFQKAKIYGVWNPSDISFEKDRSDWKNMSADEQTIIMHLSSLFLAGEEAVTLDLLPLIRVIAKEGRIEEEIYITSFLWEEAKHTEFFARFVMEVIKTQPDADRFHGPFYKKLFYEKLPQALSALDHDRSPAVQLRASATYNMIVEGTLAETGYEAYYKMLDDHDLMPGLREGVLKLKQDESRHIAYGLWLINRILEENEDLHPSFENLLDELLTDATNIIHEIFDRYDTVPFGLEEEWFLDYAIKQFQHRMEKLKLNN</sequence>
<comment type="caution">
    <text evidence="12">The sequence shown here is derived from an EMBL/GenBank/DDBJ whole genome shotgun (WGS) entry which is preliminary data.</text>
</comment>
<evidence type="ECO:0000256" key="5">
    <source>
        <dbReference type="ARBA" id="ARBA00022723"/>
    </source>
</evidence>
<dbReference type="GO" id="GO:0046872">
    <property type="term" value="F:metal ion binding"/>
    <property type="evidence" value="ECO:0007669"/>
    <property type="project" value="UniProtKB-KW"/>
</dbReference>
<keyword evidence="6" id="KW-0560">Oxidoreductase</keyword>
<organism evidence="12 13">
    <name type="scientific">Rhodohalobacter mucosus</name>
    <dbReference type="NCBI Taxonomy" id="2079485"/>
    <lineage>
        <taxon>Bacteria</taxon>
        <taxon>Pseudomonadati</taxon>
        <taxon>Balneolota</taxon>
        <taxon>Balneolia</taxon>
        <taxon>Balneolales</taxon>
        <taxon>Balneolaceae</taxon>
        <taxon>Rhodohalobacter</taxon>
    </lineage>
</organism>
<dbReference type="InterPro" id="IPR000358">
    <property type="entry name" value="RNR_small_fam"/>
</dbReference>
<evidence type="ECO:0000313" key="12">
    <source>
        <dbReference type="EMBL" id="PWN05960.1"/>
    </source>
</evidence>